<sequence>MVGFIFRGSIDLFLFLFTGLNVVSLFRNTKSRPQLKMYMRQNCYFL</sequence>
<gene>
    <name evidence="1" type="ORF">ZEAMMB73_Zm00001d029916</name>
</gene>
<proteinExistence type="predicted"/>
<name>A0A1D6K8I9_MAIZE</name>
<reference evidence="1" key="1">
    <citation type="submission" date="2015-12" db="EMBL/GenBank/DDBJ databases">
        <title>Update maize B73 reference genome by single molecule sequencing technologies.</title>
        <authorList>
            <consortium name="Maize Genome Sequencing Project"/>
            <person name="Ware D."/>
        </authorList>
    </citation>
    <scope>NUCLEOTIDE SEQUENCE [LARGE SCALE GENOMIC DNA]</scope>
    <source>
        <tissue evidence="1">Seedling</tissue>
    </source>
</reference>
<protein>
    <submittedName>
        <fullName evidence="1">RNA-binding (RRM/RBD/RNP motifs) family protein</fullName>
    </submittedName>
</protein>
<evidence type="ECO:0000313" key="1">
    <source>
        <dbReference type="EMBL" id="ONL99842.1"/>
    </source>
</evidence>
<dbReference type="AlphaFoldDB" id="A0A1D6K8I9"/>
<organism evidence="1">
    <name type="scientific">Zea mays</name>
    <name type="common">Maize</name>
    <dbReference type="NCBI Taxonomy" id="4577"/>
    <lineage>
        <taxon>Eukaryota</taxon>
        <taxon>Viridiplantae</taxon>
        <taxon>Streptophyta</taxon>
        <taxon>Embryophyta</taxon>
        <taxon>Tracheophyta</taxon>
        <taxon>Spermatophyta</taxon>
        <taxon>Magnoliopsida</taxon>
        <taxon>Liliopsida</taxon>
        <taxon>Poales</taxon>
        <taxon>Poaceae</taxon>
        <taxon>PACMAD clade</taxon>
        <taxon>Panicoideae</taxon>
        <taxon>Andropogonodae</taxon>
        <taxon>Andropogoneae</taxon>
        <taxon>Tripsacinae</taxon>
        <taxon>Zea</taxon>
    </lineage>
</organism>
<accession>A0A1D6K8I9</accession>
<dbReference type="EMBL" id="CM007647">
    <property type="protein sequence ID" value="ONL99842.1"/>
    <property type="molecule type" value="Genomic_DNA"/>
</dbReference>